<dbReference type="EMBL" id="JBHSQJ010000023">
    <property type="protein sequence ID" value="MFC5907109.1"/>
    <property type="molecule type" value="Genomic_DNA"/>
</dbReference>
<evidence type="ECO:0000313" key="1">
    <source>
        <dbReference type="EMBL" id="MFC5907109.1"/>
    </source>
</evidence>
<comment type="caution">
    <text evidence="1">The sequence shown here is derived from an EMBL/GenBank/DDBJ whole genome shotgun (WGS) entry which is preliminary data.</text>
</comment>
<accession>A0ABW1FX94</accession>
<proteinExistence type="predicted"/>
<protein>
    <submittedName>
        <fullName evidence="1">Uncharacterized protein</fullName>
    </submittedName>
</protein>
<gene>
    <name evidence="1" type="ORF">ACFP3V_07740</name>
</gene>
<keyword evidence="2" id="KW-1185">Reference proteome</keyword>
<dbReference type="Proteomes" id="UP001596174">
    <property type="component" value="Unassembled WGS sequence"/>
</dbReference>
<dbReference type="RefSeq" id="WP_380581183.1">
    <property type="nucleotide sequence ID" value="NZ_JBHSQJ010000023.1"/>
</dbReference>
<reference evidence="2" key="1">
    <citation type="journal article" date="2019" name="Int. J. Syst. Evol. Microbiol.">
        <title>The Global Catalogue of Microorganisms (GCM) 10K type strain sequencing project: providing services to taxonomists for standard genome sequencing and annotation.</title>
        <authorList>
            <consortium name="The Broad Institute Genomics Platform"/>
            <consortium name="The Broad Institute Genome Sequencing Center for Infectious Disease"/>
            <person name="Wu L."/>
            <person name="Ma J."/>
        </authorList>
    </citation>
    <scope>NUCLEOTIDE SEQUENCE [LARGE SCALE GENOMIC DNA]</scope>
    <source>
        <strain evidence="2">JCM 4816</strain>
    </source>
</reference>
<sequence length="104" mass="10920">MTEDEITLKAIAALTAVRGGVEAEYVSELLEEVIPDHFVIPAEAEPQEVGLAVLNQLSGPLSALVTGFVLAFQALAQAYDRTDPDADADGVLQALALAIARETT</sequence>
<organism evidence="1 2">
    <name type="scientific">Streptacidiphilus monticola</name>
    <dbReference type="NCBI Taxonomy" id="2161674"/>
    <lineage>
        <taxon>Bacteria</taxon>
        <taxon>Bacillati</taxon>
        <taxon>Actinomycetota</taxon>
        <taxon>Actinomycetes</taxon>
        <taxon>Kitasatosporales</taxon>
        <taxon>Streptomycetaceae</taxon>
        <taxon>Streptacidiphilus</taxon>
    </lineage>
</organism>
<name>A0ABW1FX94_9ACTN</name>
<evidence type="ECO:0000313" key="2">
    <source>
        <dbReference type="Proteomes" id="UP001596174"/>
    </source>
</evidence>